<accession>A0A6M3KMV0</accession>
<proteinExistence type="predicted"/>
<dbReference type="EMBL" id="MT142509">
    <property type="protein sequence ID" value="QJA83373.1"/>
    <property type="molecule type" value="Genomic_DNA"/>
</dbReference>
<reference evidence="2" key="1">
    <citation type="submission" date="2020-03" db="EMBL/GenBank/DDBJ databases">
        <title>The deep terrestrial virosphere.</title>
        <authorList>
            <person name="Holmfeldt K."/>
            <person name="Nilsson E."/>
            <person name="Simone D."/>
            <person name="Lopez-Fernandez M."/>
            <person name="Wu X."/>
            <person name="de Brujin I."/>
            <person name="Lundin D."/>
            <person name="Andersson A."/>
            <person name="Bertilsson S."/>
            <person name="Dopson M."/>
        </authorList>
    </citation>
    <scope>NUCLEOTIDE SEQUENCE</scope>
    <source>
        <strain evidence="2">MM415A00290</strain>
        <strain evidence="1">MM415B00199</strain>
    </source>
</reference>
<evidence type="ECO:0000313" key="1">
    <source>
        <dbReference type="EMBL" id="QJA67572.1"/>
    </source>
</evidence>
<evidence type="ECO:0000313" key="2">
    <source>
        <dbReference type="EMBL" id="QJA83373.1"/>
    </source>
</evidence>
<dbReference type="EMBL" id="MT141573">
    <property type="protein sequence ID" value="QJA67572.1"/>
    <property type="molecule type" value="Genomic_DNA"/>
</dbReference>
<sequence>MAIDLSRLIEEVLTMAKKRQKQNVTDTANARFDKVAMSERQRDAAKEAASAGHGYTMEKQKLVGTQEAGLMDKRVAGERGVQELRNTGGLAVQESQNTGNLARQSLMNIGSKYTADIGLQGDKYKADKTLEGSTLTSGATIKASQNRLTGDTARANAAVEAAKTTASAKPDSRADLFKAWAGSLNPTPESLQAMIAGHEKLFPKASATPAPALAPAPAPAPNPRLVPTAQDISKAEAYYNNPAAAPARPAAASFMRKDAPAVAPPTIASPTVAPARASLVQKDPIAERLALQRDEERKRAKKRFTDLMPTVGNRIDPSMSY</sequence>
<organism evidence="2">
    <name type="scientific">viral metagenome</name>
    <dbReference type="NCBI Taxonomy" id="1070528"/>
    <lineage>
        <taxon>unclassified sequences</taxon>
        <taxon>metagenomes</taxon>
        <taxon>organismal metagenomes</taxon>
    </lineage>
</organism>
<dbReference type="AlphaFoldDB" id="A0A6M3KMV0"/>
<name>A0A6M3KMV0_9ZZZZ</name>
<gene>
    <name evidence="2" type="ORF">MM415A00290_0025</name>
    <name evidence="1" type="ORF">MM415B00199_0027</name>
</gene>
<protein>
    <submittedName>
        <fullName evidence="2">Uncharacterized protein</fullName>
    </submittedName>
</protein>